<dbReference type="GO" id="GO:0003682">
    <property type="term" value="F:chromatin binding"/>
    <property type="evidence" value="ECO:0007669"/>
    <property type="project" value="TreeGrafter"/>
</dbReference>
<feature type="compositionally biased region" description="Basic and acidic residues" evidence="1">
    <location>
        <begin position="202"/>
        <end position="212"/>
    </location>
</feature>
<protein>
    <recommendedName>
        <fullName evidence="2">E1A-binding protein p400 N-terminal domain-containing protein</fullName>
    </recommendedName>
</protein>
<dbReference type="GO" id="GO:0035267">
    <property type="term" value="C:NuA4 histone acetyltransferase complex"/>
    <property type="evidence" value="ECO:0007669"/>
    <property type="project" value="TreeGrafter"/>
</dbReference>
<dbReference type="InterPro" id="IPR031575">
    <property type="entry name" value="EP400_N"/>
</dbReference>
<comment type="caution">
    <text evidence="3">The sequence shown here is derived from an EMBL/GenBank/DDBJ whole genome shotgun (WGS) entry which is preliminary data.</text>
</comment>
<gene>
    <name evidence="3" type="ORF">L9F63_013115</name>
</gene>
<dbReference type="AlphaFoldDB" id="A0AAD8AAX7"/>
<dbReference type="GO" id="GO:0000812">
    <property type="term" value="C:Swr1 complex"/>
    <property type="evidence" value="ECO:0007669"/>
    <property type="project" value="TreeGrafter"/>
</dbReference>
<dbReference type="Pfam" id="PF15790">
    <property type="entry name" value="EP400_N"/>
    <property type="match status" value="1"/>
</dbReference>
<evidence type="ECO:0000256" key="1">
    <source>
        <dbReference type="SAM" id="MobiDB-lite"/>
    </source>
</evidence>
<dbReference type="GO" id="GO:0006281">
    <property type="term" value="P:DNA repair"/>
    <property type="evidence" value="ECO:0007669"/>
    <property type="project" value="TreeGrafter"/>
</dbReference>
<reference evidence="3" key="1">
    <citation type="journal article" date="2023" name="IScience">
        <title>Live-bearing cockroach genome reveals convergent evolutionary mechanisms linked to viviparity in insects and beyond.</title>
        <authorList>
            <person name="Fouks B."/>
            <person name="Harrison M.C."/>
            <person name="Mikhailova A.A."/>
            <person name="Marchal E."/>
            <person name="English S."/>
            <person name="Carruthers M."/>
            <person name="Jennings E.C."/>
            <person name="Chiamaka E.L."/>
            <person name="Frigard R.A."/>
            <person name="Pippel M."/>
            <person name="Attardo G.M."/>
            <person name="Benoit J.B."/>
            <person name="Bornberg-Bauer E."/>
            <person name="Tobe S.S."/>
        </authorList>
    </citation>
    <scope>NUCLEOTIDE SEQUENCE</scope>
    <source>
        <strain evidence="3">Stay&amp;Tobe</strain>
    </source>
</reference>
<feature type="region of interest" description="Disordered" evidence="1">
    <location>
        <begin position="188"/>
        <end position="218"/>
    </location>
</feature>
<dbReference type="PANTHER" id="PTHR46459">
    <property type="entry name" value="E1A-BINDING PROTEIN P400-RELATED"/>
    <property type="match status" value="1"/>
</dbReference>
<dbReference type="EMBL" id="JASPKZ010002319">
    <property type="protein sequence ID" value="KAJ9595702.1"/>
    <property type="molecule type" value="Genomic_DNA"/>
</dbReference>
<dbReference type="PANTHER" id="PTHR46459:SF1">
    <property type="entry name" value="E1A-BINDING PROTEIN P400"/>
    <property type="match status" value="1"/>
</dbReference>
<evidence type="ECO:0000313" key="3">
    <source>
        <dbReference type="EMBL" id="KAJ9595702.1"/>
    </source>
</evidence>
<reference evidence="3" key="2">
    <citation type="submission" date="2023-05" db="EMBL/GenBank/DDBJ databases">
        <authorList>
            <person name="Fouks B."/>
        </authorList>
    </citation>
    <scope>NUCLEOTIDE SEQUENCE</scope>
    <source>
        <strain evidence="3">Stay&amp;Tobe</strain>
        <tissue evidence="3">Testes</tissue>
    </source>
</reference>
<proteinExistence type="predicted"/>
<evidence type="ECO:0000259" key="2">
    <source>
        <dbReference type="Pfam" id="PF15790"/>
    </source>
</evidence>
<accession>A0AAD8AAX7</accession>
<feature type="domain" description="E1A-binding protein p400 N-terminal" evidence="2">
    <location>
        <begin position="100"/>
        <end position="330"/>
    </location>
</feature>
<keyword evidence="4" id="KW-1185">Reference proteome</keyword>
<organism evidence="3 4">
    <name type="scientific">Diploptera punctata</name>
    <name type="common">Pacific beetle cockroach</name>
    <dbReference type="NCBI Taxonomy" id="6984"/>
    <lineage>
        <taxon>Eukaryota</taxon>
        <taxon>Metazoa</taxon>
        <taxon>Ecdysozoa</taxon>
        <taxon>Arthropoda</taxon>
        <taxon>Hexapoda</taxon>
        <taxon>Insecta</taxon>
        <taxon>Pterygota</taxon>
        <taxon>Neoptera</taxon>
        <taxon>Polyneoptera</taxon>
        <taxon>Dictyoptera</taxon>
        <taxon>Blattodea</taxon>
        <taxon>Blaberoidea</taxon>
        <taxon>Blaberidae</taxon>
        <taxon>Diplopterinae</taxon>
        <taxon>Diploptera</taxon>
    </lineage>
</organism>
<sequence length="418" mass="43658">MSDHQAGAGPQQPPQTLNVGGQTVRLQQVLTAAGTRGQQFVITSQVPALTQVIPTIATTNAALQQAGVTRILNIAPSPRVNVVGVSQVPGRGGTLQLATANTGGNNGASDSPGRGTVSLVAIGQPATVNASSHPTLVSSLSSPPRQRTASGAIGIVQSPSQAFVLAPPTNLVRTTTFATPLTSASNLITSSQASGPARKRLRLSELQERPPPNEEVGASRRKVLEHKVTKMRVERERYAEHASELFFLQAGGIMMDFHAWRKRSPTPQFLHFLRSNRLDPEDDDEDLTLVLSAASTPGSTQTSQSSEIKIPGVGATPVAISTTLPPAVAQLNQQGHVPGRPQGGRHGMVFGLRPTHTSTCIGTSTYSTAPLVPGSLILVGTTIQSSPPDEAVHNASSSVPSMALEIDVTLKLLVTMSS</sequence>
<dbReference type="Proteomes" id="UP001233999">
    <property type="component" value="Unassembled WGS sequence"/>
</dbReference>
<evidence type="ECO:0000313" key="4">
    <source>
        <dbReference type="Proteomes" id="UP001233999"/>
    </source>
</evidence>
<feature type="non-terminal residue" evidence="3">
    <location>
        <position position="418"/>
    </location>
</feature>
<name>A0AAD8AAX7_DIPPU</name>